<dbReference type="WBParaSite" id="JU765_v2.g5470.t1">
    <property type="protein sequence ID" value="JU765_v2.g5470.t1"/>
    <property type="gene ID" value="JU765_v2.g5470"/>
</dbReference>
<dbReference type="Proteomes" id="UP000887576">
    <property type="component" value="Unplaced"/>
</dbReference>
<proteinExistence type="predicted"/>
<reference evidence="2" key="1">
    <citation type="submission" date="2022-11" db="UniProtKB">
        <authorList>
            <consortium name="WormBaseParasite"/>
        </authorList>
    </citation>
    <scope>IDENTIFICATION</scope>
</reference>
<evidence type="ECO:0000313" key="2">
    <source>
        <dbReference type="WBParaSite" id="JU765_v2.g5470.t1"/>
    </source>
</evidence>
<evidence type="ECO:0000313" key="1">
    <source>
        <dbReference type="Proteomes" id="UP000887576"/>
    </source>
</evidence>
<accession>A0AC34RBN2</accession>
<protein>
    <submittedName>
        <fullName evidence="2">Calponin-homology (CH) domain-containing protein</fullName>
    </submittedName>
</protein>
<name>A0AC34RBN2_9BILA</name>
<organism evidence="1 2">
    <name type="scientific">Panagrolaimus sp. JU765</name>
    <dbReference type="NCBI Taxonomy" id="591449"/>
    <lineage>
        <taxon>Eukaryota</taxon>
        <taxon>Metazoa</taxon>
        <taxon>Ecdysozoa</taxon>
        <taxon>Nematoda</taxon>
        <taxon>Chromadorea</taxon>
        <taxon>Rhabditida</taxon>
        <taxon>Tylenchina</taxon>
        <taxon>Panagrolaimomorpha</taxon>
        <taxon>Panagrolaimoidea</taxon>
        <taxon>Panagrolaimidae</taxon>
        <taxon>Panagrolaimus</taxon>
    </lineage>
</organism>
<sequence>MENDSRPINVNQYNHEEGKLVASIKWLITRIYQDQGIPDKLSELFYRDDEGNLKLCDAVAGALTNGSLYSQAASKILRDPGLINQSHGTILRALSHIAELEVRNYDGSLVTEMSLIENPIRISSHLSLIDALMTAHMKSILSIERVVQAVSEYTTVDKREEPMDCVDALLFWINKICLLVRDDVERSDIPLKNCENSETTIPEMEDLYEDLCDGTCICALISFYRPHEIILTDVCFNDSISLQDCRYNLGLLKNFCENYLSWNPFHFEIDDILYLHENLQPNINAFLTDLFYFFEPIPEPVYIPTIQSPTQRRFIQINQIPDLRTKNLSNRPLHPPKVRPISMIDNRNRTLSVSSQDSLMTNKSTEKQSYHSNRPTTLPPGTISTNFGIMMDKLQSPNDYDNDKNEGSKDTTNLAAIRLAMHQRRQEYEQKQFLEK</sequence>